<keyword evidence="5 9" id="KW-0479">Metal-binding</keyword>
<comment type="caution">
    <text evidence="10">The sequence shown here is derived from an EMBL/GenBank/DDBJ whole genome shotgun (WGS) entry which is preliminary data.</text>
</comment>
<evidence type="ECO:0000256" key="4">
    <source>
        <dbReference type="ARBA" id="ARBA00022722"/>
    </source>
</evidence>
<comment type="function">
    <text evidence="9">Single strand-specific metallo-endoribonuclease involved in late-stage 70S ribosome quality control and in maturation of the 3' terminus of the 16S rRNA.</text>
</comment>
<dbReference type="PANTHER" id="PTHR46986">
    <property type="entry name" value="ENDORIBONUCLEASE YBEY, CHLOROPLASTIC"/>
    <property type="match status" value="1"/>
</dbReference>
<keyword evidence="8 9" id="KW-0862">Zinc</keyword>
<comment type="similarity">
    <text evidence="1 9">Belongs to the endoribonuclease YbeY family.</text>
</comment>
<evidence type="ECO:0000256" key="3">
    <source>
        <dbReference type="ARBA" id="ARBA00022552"/>
    </source>
</evidence>
<protein>
    <recommendedName>
        <fullName evidence="9">Endoribonuclease YbeY</fullName>
        <ecNumber evidence="9">3.1.-.-</ecNumber>
    </recommendedName>
</protein>
<keyword evidence="11" id="KW-1185">Reference proteome</keyword>
<dbReference type="HAMAP" id="MF_00009">
    <property type="entry name" value="Endoribonucl_YbeY"/>
    <property type="match status" value="1"/>
</dbReference>
<keyword evidence="9" id="KW-0963">Cytoplasm</keyword>
<dbReference type="Proteomes" id="UP001454489">
    <property type="component" value="Unassembled WGS sequence"/>
</dbReference>
<gene>
    <name evidence="9 10" type="primary">ybeY</name>
    <name evidence="10" type="ORF">WMO43_06995</name>
</gene>
<accession>A0ABV1HE58</accession>
<feature type="binding site" evidence="9">
    <location>
        <position position="131"/>
    </location>
    <ligand>
        <name>Zn(2+)</name>
        <dbReference type="ChEBI" id="CHEBI:29105"/>
        <note>catalytic</note>
    </ligand>
</feature>
<dbReference type="EMBL" id="JBBMEX010000006">
    <property type="protein sequence ID" value="MEQ2557612.1"/>
    <property type="molecule type" value="Genomic_DNA"/>
</dbReference>
<feature type="binding site" evidence="9">
    <location>
        <position position="135"/>
    </location>
    <ligand>
        <name>Zn(2+)</name>
        <dbReference type="ChEBI" id="CHEBI:29105"/>
        <note>catalytic</note>
    </ligand>
</feature>
<dbReference type="PANTHER" id="PTHR46986:SF1">
    <property type="entry name" value="ENDORIBONUCLEASE YBEY, CHLOROPLASTIC"/>
    <property type="match status" value="1"/>
</dbReference>
<dbReference type="Pfam" id="PF02130">
    <property type="entry name" value="YbeY"/>
    <property type="match status" value="1"/>
</dbReference>
<keyword evidence="2 9" id="KW-0690">Ribosome biogenesis</keyword>
<dbReference type="InterPro" id="IPR002036">
    <property type="entry name" value="YbeY"/>
</dbReference>
<keyword evidence="6 9" id="KW-0255">Endonuclease</keyword>
<proteinExistence type="inferred from homology"/>
<sequence>MTVTIESETEVPFDFEYEQTAREVIAQAMDSEEFPYEAEVNLLLVDNDIIHELNLEHRGIDRATDVLSFPMLDYQEAGDFSAIGEEQEWNCNPDTGEILLGDIIISVPKVLEQAKEYGHSPKREFAFLITHSMLHLFGYDHMEPEEAAIMENKQEKILEVLGISR</sequence>
<evidence type="ECO:0000256" key="9">
    <source>
        <dbReference type="HAMAP-Rule" id="MF_00009"/>
    </source>
</evidence>
<dbReference type="EC" id="3.1.-.-" evidence="9"/>
<dbReference type="InterPro" id="IPR020549">
    <property type="entry name" value="YbeY_CS"/>
</dbReference>
<evidence type="ECO:0000256" key="6">
    <source>
        <dbReference type="ARBA" id="ARBA00022759"/>
    </source>
</evidence>
<name>A0ABV1HE58_9FIRM</name>
<evidence type="ECO:0000313" key="10">
    <source>
        <dbReference type="EMBL" id="MEQ2557612.1"/>
    </source>
</evidence>
<dbReference type="Gene3D" id="3.40.390.30">
    <property type="entry name" value="Metalloproteases ('zincins'), catalytic domain"/>
    <property type="match status" value="1"/>
</dbReference>
<reference evidence="10 11" key="1">
    <citation type="submission" date="2024-03" db="EMBL/GenBank/DDBJ databases">
        <title>Human intestinal bacterial collection.</title>
        <authorList>
            <person name="Pauvert C."/>
            <person name="Hitch T.C.A."/>
            <person name="Clavel T."/>
        </authorList>
    </citation>
    <scope>NUCLEOTIDE SEQUENCE [LARGE SCALE GENOMIC DNA]</scope>
    <source>
        <strain evidence="10 11">CLA-AA-H185</strain>
    </source>
</reference>
<keyword evidence="3 9" id="KW-0698">rRNA processing</keyword>
<comment type="cofactor">
    <cofactor evidence="9">
        <name>Zn(2+)</name>
        <dbReference type="ChEBI" id="CHEBI:29105"/>
    </cofactor>
    <text evidence="9">Binds 1 zinc ion.</text>
</comment>
<evidence type="ECO:0000256" key="1">
    <source>
        <dbReference type="ARBA" id="ARBA00010875"/>
    </source>
</evidence>
<dbReference type="SUPFAM" id="SSF55486">
    <property type="entry name" value="Metalloproteases ('zincins'), catalytic domain"/>
    <property type="match status" value="1"/>
</dbReference>
<evidence type="ECO:0000256" key="8">
    <source>
        <dbReference type="ARBA" id="ARBA00022833"/>
    </source>
</evidence>
<evidence type="ECO:0000256" key="5">
    <source>
        <dbReference type="ARBA" id="ARBA00022723"/>
    </source>
</evidence>
<keyword evidence="4 9" id="KW-0540">Nuclease</keyword>
<evidence type="ECO:0000256" key="7">
    <source>
        <dbReference type="ARBA" id="ARBA00022801"/>
    </source>
</evidence>
<evidence type="ECO:0000256" key="2">
    <source>
        <dbReference type="ARBA" id="ARBA00022517"/>
    </source>
</evidence>
<dbReference type="RefSeq" id="WP_177962419.1">
    <property type="nucleotide sequence ID" value="NZ_JBBMEX010000006.1"/>
</dbReference>
<feature type="binding site" evidence="9">
    <location>
        <position position="141"/>
    </location>
    <ligand>
        <name>Zn(2+)</name>
        <dbReference type="ChEBI" id="CHEBI:29105"/>
        <note>catalytic</note>
    </ligand>
</feature>
<evidence type="ECO:0000313" key="11">
    <source>
        <dbReference type="Proteomes" id="UP001454489"/>
    </source>
</evidence>
<keyword evidence="7 9" id="KW-0378">Hydrolase</keyword>
<dbReference type="PROSITE" id="PS01306">
    <property type="entry name" value="UPF0054"/>
    <property type="match status" value="1"/>
</dbReference>
<dbReference type="NCBIfam" id="TIGR00043">
    <property type="entry name" value="rRNA maturation RNase YbeY"/>
    <property type="match status" value="1"/>
</dbReference>
<comment type="subcellular location">
    <subcellularLocation>
        <location evidence="9">Cytoplasm</location>
    </subcellularLocation>
</comment>
<dbReference type="InterPro" id="IPR023091">
    <property type="entry name" value="MetalPrtase_cat_dom_sf_prd"/>
</dbReference>
<organism evidence="10 11">
    <name type="scientific">Maccoyibacter intestinihominis</name>
    <dbReference type="NCBI Taxonomy" id="3133499"/>
    <lineage>
        <taxon>Bacteria</taxon>
        <taxon>Bacillati</taxon>
        <taxon>Bacillota</taxon>
        <taxon>Clostridia</taxon>
        <taxon>Lachnospirales</taxon>
        <taxon>Lachnospiraceae</taxon>
        <taxon>Maccoyibacter</taxon>
    </lineage>
</organism>